<dbReference type="Proteomes" id="UP000011531">
    <property type="component" value="Unassembled WGS sequence"/>
</dbReference>
<protein>
    <submittedName>
        <fullName evidence="2">Uncharacterized protein</fullName>
    </submittedName>
</protein>
<proteinExistence type="predicted"/>
<reference evidence="2 3" key="1">
    <citation type="journal article" date="2014" name="PLoS Genet.">
        <title>Phylogenetically driven sequencing of extremely halophilic archaea reveals strategies for static and dynamic osmo-response.</title>
        <authorList>
            <person name="Becker E.A."/>
            <person name="Seitzer P.M."/>
            <person name="Tritt A."/>
            <person name="Larsen D."/>
            <person name="Krusor M."/>
            <person name="Yao A.I."/>
            <person name="Wu D."/>
            <person name="Madern D."/>
            <person name="Eisen J.A."/>
            <person name="Darling A.E."/>
            <person name="Facciotti M.T."/>
        </authorList>
    </citation>
    <scope>NUCLEOTIDE SEQUENCE [LARGE SCALE GENOMIC DNA]</scope>
    <source>
        <strain evidence="2 3">DSM 18795</strain>
    </source>
</reference>
<gene>
    <name evidence="2" type="ORF">C492_21662</name>
</gene>
<dbReference type="RefSeq" id="WP_008427326.1">
    <property type="nucleotide sequence ID" value="NZ_AOIA01000166.1"/>
</dbReference>
<sequence length="130" mass="13919">MRCIAASRADRTVECDRAVASAGRGGNPTFPARVASVVARESTLSRSGLVGDRERPRVGNRFERGEEDPSGGAAIRQRTHPGSETEQRVRAPNPSGLAVGFDREGQRRAASLASPKARLENDPRSVARGR</sequence>
<evidence type="ECO:0000313" key="3">
    <source>
        <dbReference type="Proteomes" id="UP000011531"/>
    </source>
</evidence>
<name>L9WR80_9EURY</name>
<feature type="compositionally biased region" description="Basic and acidic residues" evidence="1">
    <location>
        <begin position="117"/>
        <end position="130"/>
    </location>
</feature>
<dbReference type="AlphaFoldDB" id="L9WR80"/>
<evidence type="ECO:0000313" key="2">
    <source>
        <dbReference type="EMBL" id="ELY50828.1"/>
    </source>
</evidence>
<organism evidence="2 3">
    <name type="scientific">Natronococcus jeotgali DSM 18795</name>
    <dbReference type="NCBI Taxonomy" id="1227498"/>
    <lineage>
        <taxon>Archaea</taxon>
        <taxon>Methanobacteriati</taxon>
        <taxon>Methanobacteriota</taxon>
        <taxon>Stenosarchaea group</taxon>
        <taxon>Halobacteria</taxon>
        <taxon>Halobacteriales</taxon>
        <taxon>Natrialbaceae</taxon>
        <taxon>Natronococcus</taxon>
    </lineage>
</organism>
<feature type="region of interest" description="Disordered" evidence="1">
    <location>
        <begin position="41"/>
        <end position="130"/>
    </location>
</feature>
<evidence type="ECO:0000256" key="1">
    <source>
        <dbReference type="SAM" id="MobiDB-lite"/>
    </source>
</evidence>
<accession>L9WR80</accession>
<keyword evidence="3" id="KW-1185">Reference proteome</keyword>
<comment type="caution">
    <text evidence="2">The sequence shown here is derived from an EMBL/GenBank/DDBJ whole genome shotgun (WGS) entry which is preliminary data.</text>
</comment>
<dbReference type="EMBL" id="AOIA01000166">
    <property type="protein sequence ID" value="ELY50828.1"/>
    <property type="molecule type" value="Genomic_DNA"/>
</dbReference>
<feature type="compositionally biased region" description="Basic and acidic residues" evidence="1">
    <location>
        <begin position="51"/>
        <end position="64"/>
    </location>
</feature>